<protein>
    <recommendedName>
        <fullName evidence="2">Protein kinase domain-containing protein</fullName>
    </recommendedName>
</protein>
<dbReference type="GO" id="GO:0004672">
    <property type="term" value="F:protein kinase activity"/>
    <property type="evidence" value="ECO:0007669"/>
    <property type="project" value="InterPro"/>
</dbReference>
<evidence type="ECO:0000259" key="2">
    <source>
        <dbReference type="PROSITE" id="PS50011"/>
    </source>
</evidence>
<reference evidence="3" key="1">
    <citation type="submission" date="2021-02" db="EMBL/GenBank/DDBJ databases">
        <authorList>
            <person name="Nowell W R."/>
        </authorList>
    </citation>
    <scope>NUCLEOTIDE SEQUENCE</scope>
</reference>
<dbReference type="GO" id="GO:0005524">
    <property type="term" value="F:ATP binding"/>
    <property type="evidence" value="ECO:0007669"/>
    <property type="project" value="InterPro"/>
</dbReference>
<evidence type="ECO:0000256" key="1">
    <source>
        <dbReference type="ARBA" id="ARBA00038349"/>
    </source>
</evidence>
<dbReference type="PROSITE" id="PS50011">
    <property type="entry name" value="PROTEIN_KINASE_DOM"/>
    <property type="match status" value="1"/>
</dbReference>
<dbReference type="InterPro" id="IPR011989">
    <property type="entry name" value="ARM-like"/>
</dbReference>
<gene>
    <name evidence="3" type="ORF">QYT958_LOCUS30877</name>
</gene>
<feature type="domain" description="Protein kinase" evidence="2">
    <location>
        <begin position="1"/>
        <end position="237"/>
    </location>
</feature>
<dbReference type="Proteomes" id="UP000663848">
    <property type="component" value="Unassembled WGS sequence"/>
</dbReference>
<dbReference type="PANTHER" id="PTHR12984">
    <property type="entry name" value="SCY1-RELATED S/T PROTEIN KINASE-LIKE"/>
    <property type="match status" value="1"/>
</dbReference>
<dbReference type="PANTHER" id="PTHR12984:SF6">
    <property type="entry name" value="SCY1-LIKE PROTEIN 2"/>
    <property type="match status" value="1"/>
</dbReference>
<comment type="similarity">
    <text evidence="1">Belongs to the protein kinase superfamily.</text>
</comment>
<comment type="caution">
    <text evidence="3">The sequence shown here is derived from an EMBL/GenBank/DDBJ whole genome shotgun (WGS) entry which is preliminary data.</text>
</comment>
<feature type="non-terminal residue" evidence="3">
    <location>
        <position position="1"/>
    </location>
</feature>
<dbReference type="Gene3D" id="1.10.510.10">
    <property type="entry name" value="Transferase(Phosphotransferase) domain 1"/>
    <property type="match status" value="1"/>
</dbReference>
<dbReference type="InterPro" id="IPR000719">
    <property type="entry name" value="Prot_kinase_dom"/>
</dbReference>
<organism evidence="3 4">
    <name type="scientific">Rotaria socialis</name>
    <dbReference type="NCBI Taxonomy" id="392032"/>
    <lineage>
        <taxon>Eukaryota</taxon>
        <taxon>Metazoa</taxon>
        <taxon>Spiralia</taxon>
        <taxon>Gnathifera</taxon>
        <taxon>Rotifera</taxon>
        <taxon>Eurotatoria</taxon>
        <taxon>Bdelloidea</taxon>
        <taxon>Philodinida</taxon>
        <taxon>Philodinidae</taxon>
        <taxon>Rotaria</taxon>
    </lineage>
</organism>
<dbReference type="SUPFAM" id="SSF56112">
    <property type="entry name" value="Protein kinase-like (PK-like)"/>
    <property type="match status" value="1"/>
</dbReference>
<name>A0A821V8B5_9BILA</name>
<dbReference type="Pfam" id="PF00069">
    <property type="entry name" value="Pkinase"/>
    <property type="match status" value="1"/>
</dbReference>
<dbReference type="Gene3D" id="1.25.10.10">
    <property type="entry name" value="Leucine-rich Repeat Variant"/>
    <property type="match status" value="1"/>
</dbReference>
<dbReference type="InterPro" id="IPR051177">
    <property type="entry name" value="CIK-Related_Protein"/>
</dbReference>
<dbReference type="EMBL" id="CAJOBR010011749">
    <property type="protein sequence ID" value="CAF4903670.1"/>
    <property type="molecule type" value="Genomic_DNA"/>
</dbReference>
<dbReference type="CDD" id="cd14011">
    <property type="entry name" value="PK_SCY1_like"/>
    <property type="match status" value="1"/>
</dbReference>
<dbReference type="SMART" id="SM00220">
    <property type="entry name" value="S_TKc"/>
    <property type="match status" value="1"/>
</dbReference>
<evidence type="ECO:0000313" key="4">
    <source>
        <dbReference type="Proteomes" id="UP000663848"/>
    </source>
</evidence>
<sequence>MKKGVQQLAKIKHPRILSLQHPIEESRDSLAFATESCFGSLANCLGFYDNIAQPIPKEFDDYKLYDVEIRYGIIQLCDGLAFLHNEVKLYHRNISPESIIINYNGAWKLSGFELCIQGSVDGSNYPFREYDSNIPPVINPRLDYMAPEYHTIKSYDTQADMFSLGMLIYALYSHALELEFINPEMIPFVLPNMFLIAEKASNEEYQNYIFPKLKQVFKIQKPPQGSSASGSVMQTLLILMRNMNLMLTKTPPEDIKQHILPVVYNALDAESSQVQELCLSIIPSFAHLIDLQAMKYCILPRIKKICFETITLSVRVNSLICLGKLVESLDKWIIIDEVIPLLHSIPSREPAVLMAILGIIKVAMTSTKSG</sequence>
<proteinExistence type="inferred from homology"/>
<dbReference type="SUPFAM" id="SSF48371">
    <property type="entry name" value="ARM repeat"/>
    <property type="match status" value="1"/>
</dbReference>
<dbReference type="InterPro" id="IPR011009">
    <property type="entry name" value="Kinase-like_dom_sf"/>
</dbReference>
<dbReference type="AlphaFoldDB" id="A0A821V8B5"/>
<evidence type="ECO:0000313" key="3">
    <source>
        <dbReference type="EMBL" id="CAF4903670.1"/>
    </source>
</evidence>
<accession>A0A821V8B5</accession>
<dbReference type="InterPro" id="IPR016024">
    <property type="entry name" value="ARM-type_fold"/>
</dbReference>